<accession>A0A6J5TJ41</accession>
<proteinExistence type="predicted"/>
<evidence type="ECO:0008006" key="4">
    <source>
        <dbReference type="Google" id="ProtNLM"/>
    </source>
</evidence>
<sequence length="293" mass="33268">MAASSCIKCRTQRSCSFFYEVEPGNEGETPIVLSHIVYERMKKRYPEFVDKLEEHGLIYNRVLGEDDDPPSPIGCGWKEHGLLGFALLVLRMYGIDEDDDDEVFLHEVDMDDESGGPNAEQSVPKLQMWETLWIMKTCLQLMKRMSNTLRKHHNQMRRALFANSVSFRNALKAISIKEGWEICWMKFEKYMIMAICASENCSFDIYVSNMQHEDTLQINPGTCWSVANLAAWCSRPRGSASTHDVLLLDAVRLCAGVPARSTVHQGDDEVRVEDGLNVAPVLRSTPNQTIVTE</sequence>
<protein>
    <recommendedName>
        <fullName evidence="4">Transposase MuDR plant domain-containing protein</fullName>
    </recommendedName>
</protein>
<dbReference type="PANTHER" id="PTHR10696:SF21">
    <property type="entry name" value="TAUD_TFDA-LIKE DOMAIN-CONTAINING PROTEIN"/>
    <property type="match status" value="1"/>
</dbReference>
<gene>
    <name evidence="2" type="ORF">CURHAP_LOCUS4164</name>
</gene>
<evidence type="ECO:0000313" key="2">
    <source>
        <dbReference type="EMBL" id="CAB4263619.1"/>
    </source>
</evidence>
<name>A0A6J5TJ41_PRUAR</name>
<dbReference type="SUPFAM" id="SSF51197">
    <property type="entry name" value="Clavaminate synthase-like"/>
    <property type="match status" value="1"/>
</dbReference>
<dbReference type="InterPro" id="IPR042098">
    <property type="entry name" value="TauD-like_sf"/>
</dbReference>
<organism evidence="2 3">
    <name type="scientific">Prunus armeniaca</name>
    <name type="common">Apricot</name>
    <name type="synonym">Armeniaca vulgaris</name>
    <dbReference type="NCBI Taxonomy" id="36596"/>
    <lineage>
        <taxon>Eukaryota</taxon>
        <taxon>Viridiplantae</taxon>
        <taxon>Streptophyta</taxon>
        <taxon>Embryophyta</taxon>
        <taxon>Tracheophyta</taxon>
        <taxon>Spermatophyta</taxon>
        <taxon>Magnoliopsida</taxon>
        <taxon>eudicotyledons</taxon>
        <taxon>Gunneridae</taxon>
        <taxon>Pentapetalae</taxon>
        <taxon>rosids</taxon>
        <taxon>fabids</taxon>
        <taxon>Rosales</taxon>
        <taxon>Rosaceae</taxon>
        <taxon>Amygdaloideae</taxon>
        <taxon>Amygdaleae</taxon>
        <taxon>Prunus</taxon>
    </lineage>
</organism>
<keyword evidence="1" id="KW-0560">Oxidoreductase</keyword>
<dbReference type="PANTHER" id="PTHR10696">
    <property type="entry name" value="GAMMA-BUTYROBETAINE HYDROXYLASE-RELATED"/>
    <property type="match status" value="1"/>
</dbReference>
<evidence type="ECO:0000313" key="3">
    <source>
        <dbReference type="Proteomes" id="UP000507222"/>
    </source>
</evidence>
<dbReference type="Gene3D" id="3.60.130.10">
    <property type="entry name" value="Clavaminate synthase-like"/>
    <property type="match status" value="1"/>
</dbReference>
<dbReference type="InterPro" id="IPR050411">
    <property type="entry name" value="AlphaKG_dependent_hydroxylases"/>
</dbReference>
<evidence type="ECO:0000256" key="1">
    <source>
        <dbReference type="ARBA" id="ARBA00023002"/>
    </source>
</evidence>
<reference evidence="2 3" key="1">
    <citation type="submission" date="2020-05" db="EMBL/GenBank/DDBJ databases">
        <authorList>
            <person name="Campoy J."/>
            <person name="Schneeberger K."/>
            <person name="Spophaly S."/>
        </authorList>
    </citation>
    <scope>NUCLEOTIDE SEQUENCE [LARGE SCALE GENOMIC DNA]</scope>
    <source>
        <strain evidence="2">PruArmRojPasFocal</strain>
    </source>
</reference>
<dbReference type="GO" id="GO:0016491">
    <property type="term" value="F:oxidoreductase activity"/>
    <property type="evidence" value="ECO:0007669"/>
    <property type="project" value="UniProtKB-KW"/>
</dbReference>
<dbReference type="EMBL" id="CAEKDK010000001">
    <property type="protein sequence ID" value="CAB4263619.1"/>
    <property type="molecule type" value="Genomic_DNA"/>
</dbReference>
<dbReference type="Proteomes" id="UP000507222">
    <property type="component" value="Unassembled WGS sequence"/>
</dbReference>
<dbReference type="AlphaFoldDB" id="A0A6J5TJ41"/>